<evidence type="ECO:0000313" key="9">
    <source>
        <dbReference type="EMBL" id="QTU84306.1"/>
    </source>
</evidence>
<dbReference type="KEGG" id="ebz:J7S26_08185"/>
<dbReference type="Pfam" id="PF19127">
    <property type="entry name" value="Choline_bind_3"/>
    <property type="match status" value="5"/>
</dbReference>
<organism evidence="9 10">
    <name type="scientific">Xiamenia xianingshaonis</name>
    <dbReference type="NCBI Taxonomy" id="2682776"/>
    <lineage>
        <taxon>Bacteria</taxon>
        <taxon>Bacillati</taxon>
        <taxon>Actinomycetota</taxon>
        <taxon>Coriobacteriia</taxon>
        <taxon>Eggerthellales</taxon>
        <taxon>Eggerthellaceae</taxon>
        <taxon>Xiamenia</taxon>
    </lineage>
</organism>
<proteinExistence type="inferred from homology"/>
<dbReference type="SUPFAM" id="SSF54001">
    <property type="entry name" value="Cysteine proteinases"/>
    <property type="match status" value="1"/>
</dbReference>
<feature type="repeat" description="Cell wall-binding" evidence="6">
    <location>
        <begin position="66"/>
        <end position="85"/>
    </location>
</feature>
<feature type="chain" id="PRO_5038943270" evidence="7">
    <location>
        <begin position="28"/>
        <end position="521"/>
    </location>
</feature>
<dbReference type="GO" id="GO:0008234">
    <property type="term" value="F:cysteine-type peptidase activity"/>
    <property type="evidence" value="ECO:0007669"/>
    <property type="project" value="UniProtKB-KW"/>
</dbReference>
<feature type="domain" description="NlpC/P60" evidence="8">
    <location>
        <begin position="395"/>
        <end position="521"/>
    </location>
</feature>
<dbReference type="PROSITE" id="PS51170">
    <property type="entry name" value="CW"/>
    <property type="match status" value="7"/>
</dbReference>
<dbReference type="InterPro" id="IPR038765">
    <property type="entry name" value="Papain-like_cys_pep_sf"/>
</dbReference>
<dbReference type="RefSeq" id="WP_166340002.1">
    <property type="nucleotide sequence ID" value="NZ_CP072829.1"/>
</dbReference>
<dbReference type="GO" id="GO:0006508">
    <property type="term" value="P:proteolysis"/>
    <property type="evidence" value="ECO:0007669"/>
    <property type="project" value="UniProtKB-KW"/>
</dbReference>
<evidence type="ECO:0000259" key="8">
    <source>
        <dbReference type="PROSITE" id="PS51935"/>
    </source>
</evidence>
<feature type="repeat" description="Cell wall-binding" evidence="6">
    <location>
        <begin position="126"/>
        <end position="145"/>
    </location>
</feature>
<gene>
    <name evidence="9" type="ORF">J7S26_08185</name>
</gene>
<evidence type="ECO:0000256" key="7">
    <source>
        <dbReference type="SAM" id="SignalP"/>
    </source>
</evidence>
<feature type="repeat" description="Cell wall-binding" evidence="6">
    <location>
        <begin position="106"/>
        <end position="125"/>
    </location>
</feature>
<dbReference type="Pfam" id="PF00877">
    <property type="entry name" value="NLPC_P60"/>
    <property type="match status" value="1"/>
</dbReference>
<dbReference type="Pfam" id="PF01473">
    <property type="entry name" value="Choline_bind_1"/>
    <property type="match status" value="1"/>
</dbReference>
<keyword evidence="3" id="KW-0677">Repeat</keyword>
<feature type="repeat" description="Cell wall-binding" evidence="6">
    <location>
        <begin position="208"/>
        <end position="227"/>
    </location>
</feature>
<feature type="repeat" description="Cell wall-binding" evidence="6">
    <location>
        <begin position="86"/>
        <end position="105"/>
    </location>
</feature>
<reference evidence="9" key="1">
    <citation type="submission" date="2021-04" db="EMBL/GenBank/DDBJ databases">
        <title>Novel species in family Eggerthellaceae.</title>
        <authorList>
            <person name="Zhang G."/>
        </authorList>
    </citation>
    <scope>NUCLEOTIDE SEQUENCE</scope>
    <source>
        <strain evidence="9">Zg-886</strain>
    </source>
</reference>
<keyword evidence="2" id="KW-0645">Protease</keyword>
<evidence type="ECO:0000313" key="10">
    <source>
        <dbReference type="Proteomes" id="UP000671910"/>
    </source>
</evidence>
<feature type="signal peptide" evidence="7">
    <location>
        <begin position="1"/>
        <end position="27"/>
    </location>
</feature>
<evidence type="ECO:0000256" key="4">
    <source>
        <dbReference type="ARBA" id="ARBA00022801"/>
    </source>
</evidence>
<evidence type="ECO:0000256" key="6">
    <source>
        <dbReference type="PROSITE-ProRule" id="PRU00591"/>
    </source>
</evidence>
<comment type="similarity">
    <text evidence="1">Belongs to the peptidase C40 family.</text>
</comment>
<dbReference type="PANTHER" id="PTHR47053">
    <property type="entry name" value="MUREIN DD-ENDOPEPTIDASE MEPH-RELATED"/>
    <property type="match status" value="1"/>
</dbReference>
<protein>
    <submittedName>
        <fullName evidence="9">C40 family peptidase</fullName>
    </submittedName>
</protein>
<evidence type="ECO:0000256" key="5">
    <source>
        <dbReference type="ARBA" id="ARBA00022807"/>
    </source>
</evidence>
<dbReference type="AlphaFoldDB" id="A0A9E6SUB5"/>
<feature type="repeat" description="Cell wall-binding" evidence="6">
    <location>
        <begin position="167"/>
        <end position="186"/>
    </location>
</feature>
<sequence length="521" mass="57424">MSISMGQRVGKSALAVVVAAACSGAAATTALVSEASNPQTAYAAQAGWKKSGKRWWYQNDDGSYPKSGWKSISKEWYLFDQSGYMLTGWQQIDGKWYYLDGSGAMQTGWLQQKGKWYYLSKSGAMKTGWGKVGKTWYYFDTNSGAMRTGWQQIDGKWYYLDGSGAMQTGWLQQKGKWYYLTSSGAMKTGWGKVGKTQYYFDANSGAMRTGWLEDAGNWYYLDGSGAMHTGWLKKGRTSYFLNPSTGAALRGFQYVGGSLRFFDETSCAMVTKPFVAGSQFYLADEGGVVEPTGWYVDAHNNASMTVPGSSVTLTGKLVGGTRIQLTQGWNGWRTIGKNTYYCDAANNNTIAMGWQKIGGEQYYFDGSCAMVKQACVPAGDGTYWYMDKNGRHNKQEAVNILMRTAKSLLGLKYVWGGLDPEKGMDCSGFVYYCYSKIGLDPGRSSYAMQNAGVEVSSPQAGDIVLMYYNQAPNYDPNLSEHAALFAGGGMIYEEPGPGGKCQYVPLASKYSNKYVYRQLLS</sequence>
<keyword evidence="4" id="KW-0378">Hydrolase</keyword>
<dbReference type="Proteomes" id="UP000671910">
    <property type="component" value="Chromosome"/>
</dbReference>
<accession>A0A9E6SUB5</accession>
<keyword evidence="7" id="KW-0732">Signal</keyword>
<evidence type="ECO:0000256" key="2">
    <source>
        <dbReference type="ARBA" id="ARBA00022670"/>
    </source>
</evidence>
<dbReference type="InterPro" id="IPR018337">
    <property type="entry name" value="Cell_wall/Cho-bd_repeat"/>
</dbReference>
<dbReference type="InterPro" id="IPR051202">
    <property type="entry name" value="Peptidase_C40"/>
</dbReference>
<dbReference type="PANTHER" id="PTHR47053:SF1">
    <property type="entry name" value="MUREIN DD-ENDOPEPTIDASE MEPH-RELATED"/>
    <property type="match status" value="1"/>
</dbReference>
<dbReference type="Gene3D" id="3.90.1720.10">
    <property type="entry name" value="endopeptidase domain like (from Nostoc punctiforme)"/>
    <property type="match status" value="1"/>
</dbReference>
<dbReference type="PROSITE" id="PS51935">
    <property type="entry name" value="NLPC_P60"/>
    <property type="match status" value="1"/>
</dbReference>
<dbReference type="EMBL" id="CP072829">
    <property type="protein sequence ID" value="QTU84306.1"/>
    <property type="molecule type" value="Genomic_DNA"/>
</dbReference>
<dbReference type="Gene3D" id="2.10.270.10">
    <property type="entry name" value="Cholin Binding"/>
    <property type="match status" value="4"/>
</dbReference>
<dbReference type="InterPro" id="IPR000064">
    <property type="entry name" value="NLP_P60_dom"/>
</dbReference>
<dbReference type="SUPFAM" id="SSF69360">
    <property type="entry name" value="Cell wall binding repeat"/>
    <property type="match status" value="3"/>
</dbReference>
<evidence type="ECO:0000256" key="1">
    <source>
        <dbReference type="ARBA" id="ARBA00007074"/>
    </source>
</evidence>
<keyword evidence="5" id="KW-0788">Thiol protease</keyword>
<name>A0A9E6SUB5_9ACTN</name>
<feature type="repeat" description="Cell wall-binding" evidence="6">
    <location>
        <begin position="147"/>
        <end position="166"/>
    </location>
</feature>
<evidence type="ECO:0000256" key="3">
    <source>
        <dbReference type="ARBA" id="ARBA00022737"/>
    </source>
</evidence>